<name>A0A9X3C2M8_9MYCO</name>
<proteinExistence type="predicted"/>
<feature type="transmembrane region" description="Helical" evidence="1">
    <location>
        <begin position="197"/>
        <end position="218"/>
    </location>
</feature>
<protein>
    <submittedName>
        <fullName evidence="2">Uncharacterized protein</fullName>
    </submittedName>
</protein>
<evidence type="ECO:0000313" key="2">
    <source>
        <dbReference type="EMBL" id="MCV7421461.1"/>
    </source>
</evidence>
<evidence type="ECO:0000313" key="3">
    <source>
        <dbReference type="Proteomes" id="UP001141629"/>
    </source>
</evidence>
<comment type="caution">
    <text evidence="2">The sequence shown here is derived from an EMBL/GenBank/DDBJ whole genome shotgun (WGS) entry which is preliminary data.</text>
</comment>
<accession>A0A9X3C2M8</accession>
<keyword evidence="1" id="KW-0472">Membrane</keyword>
<evidence type="ECO:0000256" key="1">
    <source>
        <dbReference type="SAM" id="Phobius"/>
    </source>
</evidence>
<gene>
    <name evidence="2" type="ORF">H7K45_12990</name>
</gene>
<dbReference type="Proteomes" id="UP001141629">
    <property type="component" value="Unassembled WGS sequence"/>
</dbReference>
<dbReference type="EMBL" id="JACKVK010000008">
    <property type="protein sequence ID" value="MCV7421461.1"/>
    <property type="molecule type" value="Genomic_DNA"/>
</dbReference>
<reference evidence="2" key="2">
    <citation type="journal article" date="2022" name="BMC Genomics">
        <title>Comparative genome analysis of mycobacteria focusing on tRNA and non-coding RNA.</title>
        <authorList>
            <person name="Behra P.R.K."/>
            <person name="Pettersson B.M.F."/>
            <person name="Ramesh M."/>
            <person name="Das S."/>
            <person name="Dasgupta S."/>
            <person name="Kirsebom L.A."/>
        </authorList>
    </citation>
    <scope>NUCLEOTIDE SEQUENCE</scope>
    <source>
        <strain evidence="2">DSM 44838</strain>
    </source>
</reference>
<keyword evidence="3" id="KW-1185">Reference proteome</keyword>
<keyword evidence="1" id="KW-1133">Transmembrane helix</keyword>
<sequence>MAKLIVGALLGALLGALVGGLAFVGVDKNVTATALLRLQDPADLTAVAGGARQVTPDNQDGTTQFVKGEVAYLSGDGFARAVARKLAKDQPVHVKVIEENESAVVSVSFSGSSGDEAKRTVQAAVDLYAQQLEQRVDQEMRTILPRLALWESRSGPDPSRMRDIQRLRDSVQLQADMARDLLVMQPPTVGGPGVEPWVAGVVLGGLVGGSCAAVGLLIRWRRSGVGTLAGVIADNADGVLLPAVDLDMPARDEWSTEQTRLASTLHAICPSGSESRVILVVGTSGASGASAVSSLLALAVELSPDRPGTTTRIVDGGVIGDEGLTPDLVDTATTVVLVARLAFDDAANAERGLNIRGASREIPLMAVFTYRRRPWTRMFGTD</sequence>
<keyword evidence="1" id="KW-0812">Transmembrane</keyword>
<organism evidence="2 3">
    <name type="scientific">Mycobacterium yunnanensis</name>
    <dbReference type="NCBI Taxonomy" id="368477"/>
    <lineage>
        <taxon>Bacteria</taxon>
        <taxon>Bacillati</taxon>
        <taxon>Actinomycetota</taxon>
        <taxon>Actinomycetes</taxon>
        <taxon>Mycobacteriales</taxon>
        <taxon>Mycobacteriaceae</taxon>
        <taxon>Mycobacterium</taxon>
    </lineage>
</organism>
<dbReference type="AlphaFoldDB" id="A0A9X3C2M8"/>
<dbReference type="RefSeq" id="WP_263996233.1">
    <property type="nucleotide sequence ID" value="NZ_JACKVK010000008.1"/>
</dbReference>
<reference evidence="2" key="1">
    <citation type="submission" date="2020-07" db="EMBL/GenBank/DDBJ databases">
        <authorList>
            <person name="Pettersson B.M.F."/>
            <person name="Behra P.R.K."/>
            <person name="Ramesh M."/>
            <person name="Das S."/>
            <person name="Dasgupta S."/>
            <person name="Kirsebom L.A."/>
        </authorList>
    </citation>
    <scope>NUCLEOTIDE SEQUENCE</scope>
    <source>
        <strain evidence="2">DSM 44838</strain>
    </source>
</reference>